<dbReference type="GO" id="GO:0016878">
    <property type="term" value="F:acid-thiol ligase activity"/>
    <property type="evidence" value="ECO:0007669"/>
    <property type="project" value="TreeGrafter"/>
</dbReference>
<organism evidence="5 6">
    <name type="scientific">Thalassomonas actiniarum</name>
    <dbReference type="NCBI Taxonomy" id="485447"/>
    <lineage>
        <taxon>Bacteria</taxon>
        <taxon>Pseudomonadati</taxon>
        <taxon>Pseudomonadota</taxon>
        <taxon>Gammaproteobacteria</taxon>
        <taxon>Alteromonadales</taxon>
        <taxon>Colwelliaceae</taxon>
        <taxon>Thalassomonas</taxon>
    </lineage>
</organism>
<evidence type="ECO:0000259" key="4">
    <source>
        <dbReference type="Pfam" id="PF13193"/>
    </source>
</evidence>
<dbReference type="RefSeq" id="WP_053042805.1">
    <property type="nucleotide sequence ID" value="NZ_CP059736.1"/>
</dbReference>
<feature type="domain" description="AMP-dependent synthetase/ligase" evidence="3">
    <location>
        <begin position="16"/>
        <end position="364"/>
    </location>
</feature>
<dbReference type="InterPro" id="IPR025110">
    <property type="entry name" value="AMP-bd_C"/>
</dbReference>
<dbReference type="AlphaFoldDB" id="A0AAE9YW44"/>
<protein>
    <submittedName>
        <fullName evidence="5">AMP-binding protein</fullName>
    </submittedName>
</protein>
<keyword evidence="2" id="KW-1133">Transmembrane helix</keyword>
<evidence type="ECO:0000256" key="2">
    <source>
        <dbReference type="SAM" id="Phobius"/>
    </source>
</evidence>
<keyword evidence="2" id="KW-0472">Membrane</keyword>
<proteinExistence type="predicted"/>
<dbReference type="InterPro" id="IPR045851">
    <property type="entry name" value="AMP-bd_C_sf"/>
</dbReference>
<dbReference type="Gene3D" id="3.30.300.30">
    <property type="match status" value="1"/>
</dbReference>
<sequence>MNKTQSAKNLAITALFEQAKRQADRTALLIDGQAFSYREVADIAAGYARQLIALGINPGERVLMAMPDSIGFVGAFFGIMSVGAVAVPAAPGLSQQAAQHIIDKTDCKLALAATSSSLEALENCQLLFIDCQSRVPFPRDTADAPFEVVERSGDDLAYILFSSGSTGPAKGIPHRHIDLLHCAKAYADPVLKYQSDDVVLCVPKLSFGYALGCNLVFPLLSGSASILIEPVPTQEVLEHNARLQPPTIFIGQPRNLVAMLESGPDGPFNKLRLAVVAGEKLSPTLAQRWQEVFPGVPLLDGYGTTEANAIFISNTPDASKPGSLGKPLAGYEVQLLSGPEMTPVKDGETGELWFKGDSVCREYWQDPVATAERIRDGWVRTGDLFTRDQDGYYFLQGRRDDLLKVGCGDWVNPLSVEAEIQKVDKVAESVVVGHPDSDGVIQLKAFILLVEGTRPTRRIRDEILTTVSQAFEQTPSHHIKQIEFVSSLPRTSTGKLHRQKLKSHTQLEFAYQC</sequence>
<dbReference type="Proteomes" id="UP000032568">
    <property type="component" value="Chromosome pTact"/>
</dbReference>
<dbReference type="GO" id="GO:0044550">
    <property type="term" value="P:secondary metabolite biosynthetic process"/>
    <property type="evidence" value="ECO:0007669"/>
    <property type="project" value="TreeGrafter"/>
</dbReference>
<dbReference type="PANTHER" id="PTHR43352">
    <property type="entry name" value="ACETYL-COA SYNTHETASE"/>
    <property type="match status" value="1"/>
</dbReference>
<evidence type="ECO:0000313" key="6">
    <source>
        <dbReference type="Proteomes" id="UP000032568"/>
    </source>
</evidence>
<name>A0AAE9YW44_9GAMM</name>
<feature type="domain" description="AMP-binding enzyme C-terminal" evidence="4">
    <location>
        <begin position="416"/>
        <end position="495"/>
    </location>
</feature>
<dbReference type="Pfam" id="PF13193">
    <property type="entry name" value="AMP-binding_C"/>
    <property type="match status" value="1"/>
</dbReference>
<dbReference type="Pfam" id="PF00501">
    <property type="entry name" value="AMP-binding"/>
    <property type="match status" value="1"/>
</dbReference>
<dbReference type="KEGG" id="tact:SG35_031450"/>
<dbReference type="InterPro" id="IPR000873">
    <property type="entry name" value="AMP-dep_synth/lig_dom"/>
</dbReference>
<evidence type="ECO:0000313" key="5">
    <source>
        <dbReference type="EMBL" id="WDE02271.1"/>
    </source>
</evidence>
<gene>
    <name evidence="5" type="ORF">SG35_031450</name>
</gene>
<keyword evidence="2" id="KW-0812">Transmembrane</keyword>
<accession>A0AAE9YW44</accession>
<dbReference type="SUPFAM" id="SSF56801">
    <property type="entry name" value="Acetyl-CoA synthetase-like"/>
    <property type="match status" value="1"/>
</dbReference>
<keyword evidence="1" id="KW-0436">Ligase</keyword>
<reference evidence="5 6" key="1">
    <citation type="journal article" date="2015" name="Genome Announc.">
        <title>Draft Genome Sequences of Marine Isolates of Thalassomonas viridans and Thalassomonas actiniarum.</title>
        <authorList>
            <person name="Olonade I."/>
            <person name="van Zyl L.J."/>
            <person name="Trindade M."/>
        </authorList>
    </citation>
    <scope>NUCLEOTIDE SEQUENCE [LARGE SCALE GENOMIC DNA]</scope>
    <source>
        <strain evidence="5 6">A5K-106</strain>
    </source>
</reference>
<evidence type="ECO:0000259" key="3">
    <source>
        <dbReference type="Pfam" id="PF00501"/>
    </source>
</evidence>
<dbReference type="PANTHER" id="PTHR43352:SF1">
    <property type="entry name" value="ANTHRANILATE--COA LIGASE"/>
    <property type="match status" value="1"/>
</dbReference>
<dbReference type="InterPro" id="IPR020845">
    <property type="entry name" value="AMP-binding_CS"/>
</dbReference>
<evidence type="ECO:0000256" key="1">
    <source>
        <dbReference type="ARBA" id="ARBA00022598"/>
    </source>
</evidence>
<reference evidence="5 6" key="2">
    <citation type="journal article" date="2022" name="Mar. Drugs">
        <title>Bioassay-Guided Fractionation Leads to the Detection of Cholic Acid Generated by the Rare Thalassomonas sp.</title>
        <authorList>
            <person name="Pheiffer F."/>
            <person name="Schneider Y.K."/>
            <person name="Hansen E.H."/>
            <person name="Andersen J.H."/>
            <person name="Isaksson J."/>
            <person name="Busche T."/>
            <person name="R C."/>
            <person name="Kalinowski J."/>
            <person name="Zyl L.V."/>
            <person name="Trindade M."/>
        </authorList>
    </citation>
    <scope>NUCLEOTIDE SEQUENCE [LARGE SCALE GENOMIC DNA]</scope>
    <source>
        <strain evidence="5 6">A5K-106</strain>
    </source>
</reference>
<dbReference type="PROSITE" id="PS00455">
    <property type="entry name" value="AMP_BINDING"/>
    <property type="match status" value="1"/>
</dbReference>
<dbReference type="Gene3D" id="3.40.50.12780">
    <property type="entry name" value="N-terminal domain of ligase-like"/>
    <property type="match status" value="1"/>
</dbReference>
<feature type="transmembrane region" description="Helical" evidence="2">
    <location>
        <begin position="70"/>
        <end position="90"/>
    </location>
</feature>
<keyword evidence="6" id="KW-1185">Reference proteome</keyword>
<dbReference type="EMBL" id="CP059736">
    <property type="protein sequence ID" value="WDE02271.1"/>
    <property type="molecule type" value="Genomic_DNA"/>
</dbReference>
<dbReference type="InterPro" id="IPR042099">
    <property type="entry name" value="ANL_N_sf"/>
</dbReference>